<dbReference type="GO" id="GO:0008781">
    <property type="term" value="F:N-acylneuraminate cytidylyltransferase activity"/>
    <property type="evidence" value="ECO:0007669"/>
    <property type="project" value="TreeGrafter"/>
</dbReference>
<dbReference type="PANTHER" id="PTHR21485">
    <property type="entry name" value="HAD SUPERFAMILY MEMBERS CMAS AND KDSC"/>
    <property type="match status" value="1"/>
</dbReference>
<evidence type="ECO:0000313" key="2">
    <source>
        <dbReference type="Proteomes" id="UP000260812"/>
    </source>
</evidence>
<dbReference type="SUPFAM" id="SSF53448">
    <property type="entry name" value="Nucleotide-diphospho-sugar transferases"/>
    <property type="match status" value="1"/>
</dbReference>
<reference evidence="1" key="1">
    <citation type="submission" date="2018-08" db="EMBL/GenBank/DDBJ databases">
        <title>A genome reference for cultivated species of the human gut microbiota.</title>
        <authorList>
            <person name="Zou Y."/>
            <person name="Xue W."/>
            <person name="Luo G."/>
        </authorList>
    </citation>
    <scope>NUCLEOTIDE SEQUENCE [LARGE SCALE GENOMIC DNA]</scope>
    <source>
        <strain evidence="1">TF05-5AC</strain>
    </source>
</reference>
<keyword evidence="2" id="KW-1185">Reference proteome</keyword>
<protein>
    <submittedName>
        <fullName evidence="1">Pseudaminic acid cytidylyltransferase</fullName>
        <ecNumber evidence="1">2.7.7.81</ecNumber>
    </submittedName>
</protein>
<dbReference type="Proteomes" id="UP000260812">
    <property type="component" value="Unassembled WGS sequence"/>
</dbReference>
<keyword evidence="1" id="KW-0808">Transferase</keyword>
<dbReference type="InterPro" id="IPR020039">
    <property type="entry name" value="PseF"/>
</dbReference>
<comment type="caution">
    <text evidence="1">The sequence shown here is derived from an EMBL/GenBank/DDBJ whole genome shotgun (WGS) entry which is preliminary data.</text>
</comment>
<dbReference type="GeneID" id="97989041"/>
<organism evidence="1 2">
    <name type="scientific">Eisenbergiella massiliensis</name>
    <dbReference type="NCBI Taxonomy" id="1720294"/>
    <lineage>
        <taxon>Bacteria</taxon>
        <taxon>Bacillati</taxon>
        <taxon>Bacillota</taxon>
        <taxon>Clostridia</taxon>
        <taxon>Lachnospirales</taxon>
        <taxon>Lachnospiraceae</taxon>
        <taxon>Eisenbergiella</taxon>
    </lineage>
</organism>
<dbReference type="InterPro" id="IPR029044">
    <property type="entry name" value="Nucleotide-diphossugar_trans"/>
</dbReference>
<gene>
    <name evidence="1" type="primary">pseF</name>
    <name evidence="1" type="ORF">DXC51_19740</name>
</gene>
<dbReference type="InterPro" id="IPR003329">
    <property type="entry name" value="Cytidylyl_trans"/>
</dbReference>
<keyword evidence="1" id="KW-0548">Nucleotidyltransferase</keyword>
<dbReference type="Pfam" id="PF02348">
    <property type="entry name" value="CTP_transf_3"/>
    <property type="match status" value="1"/>
</dbReference>
<sequence>MKQAAIPPEKKSVAIITARGGSKRIPHKNIRDFCGKPIISYSIEAALSSDVFDEVMVSTDDEAIASIARSFGAAVPFMRSAESANDYASTDDVIAEVLRTYEAGGTRFDRFCCIYPTAPFVTAEKLKNAMALLDQAESVMPVVAFSYPPQRGIILENGRIRRKYPEFLTARSQDLEKMYHDCGQFYACRTDAFFRDGTTDVDDLVPMIMPEMEVQDIDTEEDWAIAELKYRKMQNLK</sequence>
<proteinExistence type="predicted"/>
<dbReference type="EC" id="2.7.7.81" evidence="1"/>
<dbReference type="EMBL" id="QVLV01000016">
    <property type="protein sequence ID" value="RGE57292.1"/>
    <property type="molecule type" value="Genomic_DNA"/>
</dbReference>
<evidence type="ECO:0000313" key="1">
    <source>
        <dbReference type="EMBL" id="RGE57292.1"/>
    </source>
</evidence>
<dbReference type="Gene3D" id="3.90.550.10">
    <property type="entry name" value="Spore Coat Polysaccharide Biosynthesis Protein SpsA, Chain A"/>
    <property type="match status" value="1"/>
</dbReference>
<dbReference type="PANTHER" id="PTHR21485:SF6">
    <property type="entry name" value="N-ACYLNEURAMINATE CYTIDYLYLTRANSFERASE-RELATED"/>
    <property type="match status" value="1"/>
</dbReference>
<dbReference type="NCBIfam" id="TIGR03584">
    <property type="entry name" value="PseF"/>
    <property type="match status" value="1"/>
</dbReference>
<accession>A0A3E3HZM5</accession>
<dbReference type="InterPro" id="IPR050793">
    <property type="entry name" value="CMP-NeuNAc_synthase"/>
</dbReference>
<dbReference type="RefSeq" id="WP_025488453.1">
    <property type="nucleotide sequence ID" value="NZ_CALBAU010000162.1"/>
</dbReference>
<dbReference type="CDD" id="cd02513">
    <property type="entry name" value="CMP-NeuAc_Synthase"/>
    <property type="match status" value="1"/>
</dbReference>
<dbReference type="AlphaFoldDB" id="A0A3E3HZM5"/>
<name>A0A3E3HZM5_9FIRM</name>